<name>W3WPN0_PESFW</name>
<dbReference type="InterPro" id="IPR015797">
    <property type="entry name" value="NUDIX_hydrolase-like_dom_sf"/>
</dbReference>
<dbReference type="PANTHER" id="PTHR43736">
    <property type="entry name" value="ADP-RIBOSE PYROPHOSPHATASE"/>
    <property type="match status" value="1"/>
</dbReference>
<reference evidence="3" key="1">
    <citation type="journal article" date="2015" name="BMC Genomics">
        <title>Genomic and transcriptomic analysis of the endophytic fungus Pestalotiopsis fici reveals its lifestyle and high potential for synthesis of natural products.</title>
        <authorList>
            <person name="Wang X."/>
            <person name="Zhang X."/>
            <person name="Liu L."/>
            <person name="Xiang M."/>
            <person name="Wang W."/>
            <person name="Sun X."/>
            <person name="Che Y."/>
            <person name="Guo L."/>
            <person name="Liu G."/>
            <person name="Guo L."/>
            <person name="Wang C."/>
            <person name="Yin W.B."/>
            <person name="Stadler M."/>
            <person name="Zhang X."/>
            <person name="Liu X."/>
        </authorList>
    </citation>
    <scope>NUCLEOTIDE SEQUENCE [LARGE SCALE GENOMIC DNA]</scope>
    <source>
        <strain evidence="3">W106-1 / CGMCC3.15140</strain>
    </source>
</reference>
<dbReference type="OMA" id="DSLPGYW"/>
<dbReference type="HOGENOM" id="CLU_067850_0_0_1"/>
<dbReference type="AlphaFoldDB" id="W3WPN0"/>
<dbReference type="InParanoid" id="W3WPN0"/>
<dbReference type="PANTHER" id="PTHR43736:SF1">
    <property type="entry name" value="DIHYDRONEOPTERIN TRIPHOSPHATE DIPHOSPHATASE"/>
    <property type="match status" value="1"/>
</dbReference>
<dbReference type="EMBL" id="KI912118">
    <property type="protein sequence ID" value="ETS75739.1"/>
    <property type="molecule type" value="Genomic_DNA"/>
</dbReference>
<gene>
    <name evidence="2" type="ORF">PFICI_12683</name>
</gene>
<protein>
    <recommendedName>
        <fullName evidence="1">Nudix hydrolase domain-containing protein</fullName>
    </recommendedName>
</protein>
<dbReference type="SUPFAM" id="SSF55811">
    <property type="entry name" value="Nudix"/>
    <property type="match status" value="1"/>
</dbReference>
<dbReference type="CDD" id="cd02883">
    <property type="entry name" value="NUDIX_Hydrolase"/>
    <property type="match status" value="1"/>
</dbReference>
<dbReference type="PROSITE" id="PS51462">
    <property type="entry name" value="NUDIX"/>
    <property type="match status" value="1"/>
</dbReference>
<proteinExistence type="predicted"/>
<evidence type="ECO:0000259" key="1">
    <source>
        <dbReference type="PROSITE" id="PS51462"/>
    </source>
</evidence>
<feature type="domain" description="Nudix hydrolase" evidence="1">
    <location>
        <begin position="49"/>
        <end position="191"/>
    </location>
</feature>
<dbReference type="RefSeq" id="XP_007839455.1">
    <property type="nucleotide sequence ID" value="XM_007841264.1"/>
</dbReference>
<dbReference type="eggNOG" id="ENOG502S8JU">
    <property type="taxonomic scope" value="Eukaryota"/>
</dbReference>
<evidence type="ECO:0000313" key="2">
    <source>
        <dbReference type="EMBL" id="ETS75739.1"/>
    </source>
</evidence>
<dbReference type="Proteomes" id="UP000030651">
    <property type="component" value="Unassembled WGS sequence"/>
</dbReference>
<sequence>MSAEKPTAAAADEAPYEPPTFTIGPGLEQFSSPMSVYLATYPLAEGIYLEAFATGCLVINPQTSKLLLVQRAPHDSMPLLWETPGGAVDPEDKSILHGAARELYEEAGLTATGIVQLVGGLETFFTRRGRKIGKVNFLVEVEVCDKEHGDDGIEVKLDPNEHVKHVWVSEEEARAKKAGDIDLKYTTSAQERTIYQAFNIWKTQANIT</sequence>
<dbReference type="KEGG" id="pfy:PFICI_12683"/>
<dbReference type="Gene3D" id="3.90.79.10">
    <property type="entry name" value="Nucleoside Triphosphate Pyrophosphohydrolase"/>
    <property type="match status" value="1"/>
</dbReference>
<dbReference type="InterPro" id="IPR000086">
    <property type="entry name" value="NUDIX_hydrolase_dom"/>
</dbReference>
<dbReference type="GeneID" id="19277696"/>
<evidence type="ECO:0000313" key="3">
    <source>
        <dbReference type="Proteomes" id="UP000030651"/>
    </source>
</evidence>
<dbReference type="OrthoDB" id="276276at2759"/>
<dbReference type="Pfam" id="PF00293">
    <property type="entry name" value="NUDIX"/>
    <property type="match status" value="1"/>
</dbReference>
<accession>W3WPN0</accession>
<keyword evidence="3" id="KW-1185">Reference proteome</keyword>
<organism evidence="2 3">
    <name type="scientific">Pestalotiopsis fici (strain W106-1 / CGMCC3.15140)</name>
    <dbReference type="NCBI Taxonomy" id="1229662"/>
    <lineage>
        <taxon>Eukaryota</taxon>
        <taxon>Fungi</taxon>
        <taxon>Dikarya</taxon>
        <taxon>Ascomycota</taxon>
        <taxon>Pezizomycotina</taxon>
        <taxon>Sordariomycetes</taxon>
        <taxon>Xylariomycetidae</taxon>
        <taxon>Amphisphaeriales</taxon>
        <taxon>Sporocadaceae</taxon>
        <taxon>Pestalotiopsis</taxon>
    </lineage>
</organism>